<accession>A0A7T8HGG1</accession>
<keyword evidence="2" id="KW-1185">Reference proteome</keyword>
<feature type="non-terminal residue" evidence="1">
    <location>
        <position position="1"/>
    </location>
</feature>
<evidence type="ECO:0000313" key="1">
    <source>
        <dbReference type="EMBL" id="QQP49622.1"/>
    </source>
</evidence>
<dbReference type="OrthoDB" id="10072093at2759"/>
<name>A0A7T8HGG1_CALRO</name>
<reference evidence="2" key="1">
    <citation type="submission" date="2021-01" db="EMBL/GenBank/DDBJ databases">
        <title>Caligus Genome Assembly.</title>
        <authorList>
            <person name="Gallardo-Escarate C."/>
        </authorList>
    </citation>
    <scope>NUCLEOTIDE SEQUENCE [LARGE SCALE GENOMIC DNA]</scope>
</reference>
<dbReference type="EMBL" id="CP045895">
    <property type="protein sequence ID" value="QQP49622.1"/>
    <property type="molecule type" value="Genomic_DNA"/>
</dbReference>
<protein>
    <submittedName>
        <fullName evidence="1">Uncharacterized protein</fullName>
    </submittedName>
</protein>
<organism evidence="1 2">
    <name type="scientific">Caligus rogercresseyi</name>
    <name type="common">Sea louse</name>
    <dbReference type="NCBI Taxonomy" id="217165"/>
    <lineage>
        <taxon>Eukaryota</taxon>
        <taxon>Metazoa</taxon>
        <taxon>Ecdysozoa</taxon>
        <taxon>Arthropoda</taxon>
        <taxon>Crustacea</taxon>
        <taxon>Multicrustacea</taxon>
        <taxon>Hexanauplia</taxon>
        <taxon>Copepoda</taxon>
        <taxon>Siphonostomatoida</taxon>
        <taxon>Caligidae</taxon>
        <taxon>Caligus</taxon>
    </lineage>
</organism>
<evidence type="ECO:0000313" key="2">
    <source>
        <dbReference type="Proteomes" id="UP000595437"/>
    </source>
</evidence>
<sequence length="62" mass="7551">IRELALKFIFRDGQNRLIKWRRISLPRKYGGLGMIDFEVYWKTNLFSWFKRILAPGHYGLTY</sequence>
<proteinExistence type="predicted"/>
<dbReference type="Proteomes" id="UP000595437">
    <property type="component" value="Chromosome 6"/>
</dbReference>
<dbReference type="AlphaFoldDB" id="A0A7T8HGG1"/>
<gene>
    <name evidence="1" type="ORF">FKW44_010354</name>
</gene>